<evidence type="ECO:0000313" key="2">
    <source>
        <dbReference type="Proteomes" id="UP000572984"/>
    </source>
</evidence>
<sequence length="99" mass="10736">MPFEPIGPVKLDAIVNVRLTPDEKADLVRQAGDAGLSVSELVRRRALGRRVDTALDRATLNELRRLGGLFKQAFATGADKAQTGAALQAVREAIERLSR</sequence>
<dbReference type="AlphaFoldDB" id="A0A838BX04"/>
<dbReference type="EMBL" id="JACDXJ010000005">
    <property type="protein sequence ID" value="MBA1159395.1"/>
    <property type="molecule type" value="Genomic_DNA"/>
</dbReference>
<protein>
    <submittedName>
        <fullName evidence="1">MobB mobilization protein</fullName>
    </submittedName>
</protein>
<dbReference type="Proteomes" id="UP000572984">
    <property type="component" value="Unassembled WGS sequence"/>
</dbReference>
<keyword evidence="2" id="KW-1185">Reference proteome</keyword>
<organism evidence="1 2">
    <name type="scientific">Microvirga mediterraneensis</name>
    <dbReference type="NCBI Taxonomy" id="2754695"/>
    <lineage>
        <taxon>Bacteria</taxon>
        <taxon>Pseudomonadati</taxon>
        <taxon>Pseudomonadota</taxon>
        <taxon>Alphaproteobacteria</taxon>
        <taxon>Hyphomicrobiales</taxon>
        <taxon>Methylobacteriaceae</taxon>
        <taxon>Microvirga</taxon>
    </lineage>
</organism>
<comment type="caution">
    <text evidence="1">The sequence shown here is derived from an EMBL/GenBank/DDBJ whole genome shotgun (WGS) entry which is preliminary data.</text>
</comment>
<reference evidence="1 2" key="1">
    <citation type="submission" date="2020-07" db="EMBL/GenBank/DDBJ databases">
        <title>Draft genome and description of Microvirga mediterraneensis Marseille-Q2068 sp. nov.</title>
        <authorList>
            <person name="Boxberger M."/>
        </authorList>
    </citation>
    <scope>NUCLEOTIDE SEQUENCE [LARGE SCALE GENOMIC DNA]</scope>
    <source>
        <strain evidence="1 2">Marseille-Q2068</strain>
    </source>
</reference>
<gene>
    <name evidence="1" type="ORF">H0S73_25285</name>
</gene>
<proteinExistence type="predicted"/>
<dbReference type="RefSeq" id="WP_181054984.1">
    <property type="nucleotide sequence ID" value="NZ_JACDXJ010000005.1"/>
</dbReference>
<dbReference type="Pfam" id="PF21983">
    <property type="entry name" value="NikA-like"/>
    <property type="match status" value="1"/>
</dbReference>
<accession>A0A838BX04</accession>
<evidence type="ECO:0000313" key="1">
    <source>
        <dbReference type="EMBL" id="MBA1159395.1"/>
    </source>
</evidence>
<dbReference type="InterPro" id="IPR053842">
    <property type="entry name" value="NikA-like"/>
</dbReference>
<name>A0A838BX04_9HYPH</name>